<dbReference type="Gene3D" id="3.30.230.10">
    <property type="match status" value="1"/>
</dbReference>
<evidence type="ECO:0000313" key="9">
    <source>
        <dbReference type="Proteomes" id="UP000076404"/>
    </source>
</evidence>
<dbReference type="RefSeq" id="WP_026850598.1">
    <property type="nucleotide sequence ID" value="NZ_CP011454.1"/>
</dbReference>
<dbReference type="GO" id="GO:0140664">
    <property type="term" value="F:ATP-dependent DNA damage sensor activity"/>
    <property type="evidence" value="ECO:0007669"/>
    <property type="project" value="InterPro"/>
</dbReference>
<name>A0A143BNS0_9BACT</name>
<proteinExistence type="inferred from homology"/>
<dbReference type="GO" id="GO:0032300">
    <property type="term" value="C:mismatch repair complex"/>
    <property type="evidence" value="ECO:0007669"/>
    <property type="project" value="InterPro"/>
</dbReference>
<dbReference type="NCBIfam" id="TIGR00585">
    <property type="entry name" value="mutl"/>
    <property type="match status" value="1"/>
</dbReference>
<dbReference type="InterPro" id="IPR042120">
    <property type="entry name" value="MutL_C_dimsub"/>
</dbReference>
<dbReference type="InterPro" id="IPR036890">
    <property type="entry name" value="HATPase_C_sf"/>
</dbReference>
<dbReference type="PANTHER" id="PTHR10073:SF12">
    <property type="entry name" value="DNA MISMATCH REPAIR PROTEIN MLH1"/>
    <property type="match status" value="1"/>
</dbReference>
<dbReference type="InterPro" id="IPR014762">
    <property type="entry name" value="DNA_mismatch_repair_CS"/>
</dbReference>
<accession>A0A143BNS0</accession>
<dbReference type="InterPro" id="IPR014721">
    <property type="entry name" value="Ribsml_uS5_D2-typ_fold_subgr"/>
</dbReference>
<reference evidence="8 9" key="1">
    <citation type="journal article" date="2014" name="Proc. Natl. Acad. Sci. U.S.A.">
        <title>Functional type 2 photosynthetic reaction centers found in the rare bacterial phylum Gemmatimonadetes.</title>
        <authorList>
            <person name="Zeng Y."/>
            <person name="Feng F."/>
            <person name="Medova H."/>
            <person name="Dean J."/>
            <person name="Koblizek M."/>
        </authorList>
    </citation>
    <scope>NUCLEOTIDE SEQUENCE [LARGE SCALE GENOMIC DNA]</scope>
    <source>
        <strain evidence="8 9">AP64</strain>
    </source>
</reference>
<dbReference type="InterPro" id="IPR020568">
    <property type="entry name" value="Ribosomal_Su5_D2-typ_SF"/>
</dbReference>
<dbReference type="Pfam" id="PF01119">
    <property type="entry name" value="DNA_mis_repair"/>
    <property type="match status" value="1"/>
</dbReference>
<dbReference type="AlphaFoldDB" id="A0A143BNS0"/>
<evidence type="ECO:0000259" key="7">
    <source>
        <dbReference type="SMART" id="SM01340"/>
    </source>
</evidence>
<dbReference type="Gene3D" id="3.30.1540.20">
    <property type="entry name" value="MutL, C-terminal domain, dimerisation subdomain"/>
    <property type="match status" value="1"/>
</dbReference>
<evidence type="ECO:0000313" key="8">
    <source>
        <dbReference type="EMBL" id="AMW06686.1"/>
    </source>
</evidence>
<dbReference type="STRING" id="1379270.GEMMAAP_08255"/>
<evidence type="ECO:0000256" key="3">
    <source>
        <dbReference type="ARBA" id="ARBA00022763"/>
    </source>
</evidence>
<reference evidence="8 9" key="2">
    <citation type="journal article" date="2016" name="Environ. Microbiol. Rep.">
        <title>Metagenomic evidence for the presence of phototrophic Gemmatimonadetes bacteria in diverse environments.</title>
        <authorList>
            <person name="Zeng Y."/>
            <person name="Baumbach J."/>
            <person name="Barbosa E.G."/>
            <person name="Azevedo V."/>
            <person name="Zhang C."/>
            <person name="Koblizek M."/>
        </authorList>
    </citation>
    <scope>NUCLEOTIDE SEQUENCE [LARGE SCALE GENOMIC DNA]</scope>
    <source>
        <strain evidence="8 9">AP64</strain>
    </source>
</reference>
<protein>
    <recommendedName>
        <fullName evidence="2 5">DNA mismatch repair protein MutL</fullName>
    </recommendedName>
</protein>
<evidence type="ECO:0000256" key="2">
    <source>
        <dbReference type="ARBA" id="ARBA00021975"/>
    </source>
</evidence>
<dbReference type="InterPro" id="IPR014790">
    <property type="entry name" value="MutL_C"/>
</dbReference>
<feature type="domain" description="DNA mismatch repair protein S5" evidence="7">
    <location>
        <begin position="208"/>
        <end position="326"/>
    </location>
</feature>
<dbReference type="Gene3D" id="3.30.565.10">
    <property type="entry name" value="Histidine kinase-like ATPase, C-terminal domain"/>
    <property type="match status" value="1"/>
</dbReference>
<dbReference type="SUPFAM" id="SSF54211">
    <property type="entry name" value="Ribosomal protein S5 domain 2-like"/>
    <property type="match status" value="1"/>
</dbReference>
<dbReference type="CDD" id="cd16926">
    <property type="entry name" value="HATPase_MutL-MLH-PMS-like"/>
    <property type="match status" value="1"/>
</dbReference>
<dbReference type="GO" id="GO:0030983">
    <property type="term" value="F:mismatched DNA binding"/>
    <property type="evidence" value="ECO:0007669"/>
    <property type="project" value="InterPro"/>
</dbReference>
<dbReference type="GO" id="GO:0006298">
    <property type="term" value="P:mismatch repair"/>
    <property type="evidence" value="ECO:0007669"/>
    <property type="project" value="UniProtKB-UniRule"/>
</dbReference>
<comment type="similarity">
    <text evidence="1 5">Belongs to the DNA mismatch repair MutL/HexB family.</text>
</comment>
<keyword evidence="9" id="KW-1185">Reference proteome</keyword>
<dbReference type="InterPro" id="IPR020667">
    <property type="entry name" value="DNA_mismatch_repair_MutL"/>
</dbReference>
<dbReference type="SUPFAM" id="SSF55874">
    <property type="entry name" value="ATPase domain of HSP90 chaperone/DNA topoisomerase II/histidine kinase"/>
    <property type="match status" value="1"/>
</dbReference>
<organism evidence="8 9">
    <name type="scientific">Gemmatimonas phototrophica</name>
    <dbReference type="NCBI Taxonomy" id="1379270"/>
    <lineage>
        <taxon>Bacteria</taxon>
        <taxon>Pseudomonadati</taxon>
        <taxon>Gemmatimonadota</taxon>
        <taxon>Gemmatimonadia</taxon>
        <taxon>Gemmatimonadales</taxon>
        <taxon>Gemmatimonadaceae</taxon>
        <taxon>Gemmatimonas</taxon>
    </lineage>
</organism>
<evidence type="ECO:0000256" key="4">
    <source>
        <dbReference type="ARBA" id="ARBA00023204"/>
    </source>
</evidence>
<keyword evidence="3 5" id="KW-0227">DNA damage</keyword>
<sequence>MPRIAILSSAVADQIAAGEVVERPASVVKELVENAIDAGASTVDITIEDGGRQLVRIADDGSGMDRDDAVLALSRHATSKITAAEQLVGVRSFGFRGEALPAIASVSELTIETAPDDGAGSIVRVAGGILQETRDIARRRGTTVSVHRLFFNTPARQKFLRSARSEWRGIVDTVQAIATLRRDVHFTLRHDGKVAFDLPAVGTLRSRLAALWGAREMERFVDVDDVQGPVHVTGLAERPADVGTATRRILLIVNGRLIRDHGLVRAAEAAYKSTLPSGVRPSLVLQVHVPGGDVDVNVHPAKAEVRFRDRWPIERAVEQAVRRALGLFDASAGLGGWRTWTPSPSPAPEWRADQHAMEPAALRTAPALDGLFAARLDGDAAPAFDTPPWETHLEATVGDGMPAPAPMEDPAIEPVAPVSVPPLMQLRRMYLMFEHDEGVVLIDQHSAHERVLYEQFLGVLERGEAPSQRLLFPMTLHLGPDEAEAFEASRDLFNRLGFDIEHFGGNTLLVNAVPMPHPRFDAERCLRDTLAAMTGDRNASSHARHERLAATFACKAAIKAGDSMSPGEMRALFIALADTKLPAHDVHGRSTIVRLSWDELDRRFGRK</sequence>
<dbReference type="InterPro" id="IPR037198">
    <property type="entry name" value="MutL_C_sf"/>
</dbReference>
<dbReference type="PROSITE" id="PS00058">
    <property type="entry name" value="DNA_MISMATCH_REPAIR_1"/>
    <property type="match status" value="1"/>
</dbReference>
<dbReference type="EMBL" id="CP011454">
    <property type="protein sequence ID" value="AMW06686.1"/>
    <property type="molecule type" value="Genomic_DNA"/>
</dbReference>
<dbReference type="eggNOG" id="COG0323">
    <property type="taxonomic scope" value="Bacteria"/>
</dbReference>
<dbReference type="SUPFAM" id="SSF118116">
    <property type="entry name" value="DNA mismatch repair protein MutL"/>
    <property type="match status" value="1"/>
</dbReference>
<dbReference type="SMART" id="SM01340">
    <property type="entry name" value="DNA_mis_repair"/>
    <property type="match status" value="1"/>
</dbReference>
<dbReference type="Gene3D" id="3.30.1370.100">
    <property type="entry name" value="MutL, C-terminal domain, regulatory subdomain"/>
    <property type="match status" value="1"/>
</dbReference>
<dbReference type="Pfam" id="PF13589">
    <property type="entry name" value="HATPase_c_3"/>
    <property type="match status" value="1"/>
</dbReference>
<dbReference type="SMART" id="SM00853">
    <property type="entry name" value="MutL_C"/>
    <property type="match status" value="1"/>
</dbReference>
<dbReference type="FunFam" id="3.30.565.10:FF:000003">
    <property type="entry name" value="DNA mismatch repair endonuclease MutL"/>
    <property type="match status" value="1"/>
</dbReference>
<dbReference type="CDD" id="cd00782">
    <property type="entry name" value="MutL_Trans"/>
    <property type="match status" value="1"/>
</dbReference>
<dbReference type="Proteomes" id="UP000076404">
    <property type="component" value="Chromosome"/>
</dbReference>
<dbReference type="KEGG" id="gph:GEMMAAP_08255"/>
<dbReference type="InterPro" id="IPR038973">
    <property type="entry name" value="MutL/Mlh/Pms-like"/>
</dbReference>
<comment type="function">
    <text evidence="5">This protein is involved in the repair of mismatches in DNA. It is required for dam-dependent methyl-directed DNA mismatch repair. May act as a 'molecular matchmaker', a protein that promotes the formation of a stable complex between two or more DNA-binding proteins in an ATP-dependent manner without itself being part of a final effector complex.</text>
</comment>
<dbReference type="InterPro" id="IPR042121">
    <property type="entry name" value="MutL_C_regsub"/>
</dbReference>
<dbReference type="HAMAP" id="MF_00149">
    <property type="entry name" value="DNA_mis_repair"/>
    <property type="match status" value="1"/>
</dbReference>
<feature type="domain" description="MutL C-terminal dimerisation" evidence="6">
    <location>
        <begin position="422"/>
        <end position="564"/>
    </location>
</feature>
<gene>
    <name evidence="5" type="primary">mutL</name>
    <name evidence="8" type="ORF">GEMMAAP_08255</name>
</gene>
<dbReference type="GO" id="GO:0005524">
    <property type="term" value="F:ATP binding"/>
    <property type="evidence" value="ECO:0007669"/>
    <property type="project" value="InterPro"/>
</dbReference>
<dbReference type="Pfam" id="PF08676">
    <property type="entry name" value="MutL_C"/>
    <property type="match status" value="1"/>
</dbReference>
<dbReference type="InterPro" id="IPR002099">
    <property type="entry name" value="MutL/Mlh/PMS"/>
</dbReference>
<dbReference type="PANTHER" id="PTHR10073">
    <property type="entry name" value="DNA MISMATCH REPAIR PROTEIN MLH, PMS, MUTL"/>
    <property type="match status" value="1"/>
</dbReference>
<dbReference type="GO" id="GO:0016887">
    <property type="term" value="F:ATP hydrolysis activity"/>
    <property type="evidence" value="ECO:0007669"/>
    <property type="project" value="InterPro"/>
</dbReference>
<dbReference type="OrthoDB" id="9763467at2"/>
<keyword evidence="4 5" id="KW-0234">DNA repair</keyword>
<evidence type="ECO:0000256" key="5">
    <source>
        <dbReference type="HAMAP-Rule" id="MF_00149"/>
    </source>
</evidence>
<evidence type="ECO:0000259" key="6">
    <source>
        <dbReference type="SMART" id="SM00853"/>
    </source>
</evidence>
<dbReference type="InterPro" id="IPR013507">
    <property type="entry name" value="DNA_mismatch_S5_2-like"/>
</dbReference>
<evidence type="ECO:0000256" key="1">
    <source>
        <dbReference type="ARBA" id="ARBA00006082"/>
    </source>
</evidence>